<dbReference type="GO" id="GO:0005886">
    <property type="term" value="C:plasma membrane"/>
    <property type="evidence" value="ECO:0007669"/>
    <property type="project" value="UniProtKB-SubCell"/>
</dbReference>
<evidence type="ECO:0000259" key="10">
    <source>
        <dbReference type="Pfam" id="PF01618"/>
    </source>
</evidence>
<feature type="region of interest" description="Disordered" evidence="7">
    <location>
        <begin position="74"/>
        <end position="114"/>
    </location>
</feature>
<keyword evidence="12" id="KW-1185">Reference proteome</keyword>
<evidence type="ECO:0000313" key="11">
    <source>
        <dbReference type="EMBL" id="SPJ34629.1"/>
    </source>
</evidence>
<feature type="chain" id="PRO_5015328655" evidence="9">
    <location>
        <begin position="29"/>
        <end position="465"/>
    </location>
</feature>
<dbReference type="AlphaFoldDB" id="A0A2R8CP34"/>
<feature type="signal peptide" evidence="9">
    <location>
        <begin position="1"/>
        <end position="28"/>
    </location>
</feature>
<feature type="region of interest" description="Disordered" evidence="7">
    <location>
        <begin position="445"/>
        <end position="465"/>
    </location>
</feature>
<comment type="subcellular location">
    <subcellularLocation>
        <location evidence="1">Cell membrane</location>
        <topology evidence="1">Multi-pass membrane protein</topology>
    </subcellularLocation>
    <subcellularLocation>
        <location evidence="6">Membrane</location>
        <topology evidence="6">Multi-pass membrane protein</topology>
    </subcellularLocation>
</comment>
<evidence type="ECO:0000256" key="5">
    <source>
        <dbReference type="ARBA" id="ARBA00023136"/>
    </source>
</evidence>
<dbReference type="Pfam" id="PF01618">
    <property type="entry name" value="MotA_ExbB"/>
    <property type="match status" value="1"/>
</dbReference>
<feature type="compositionally biased region" description="Basic and acidic residues" evidence="7">
    <location>
        <begin position="84"/>
        <end position="110"/>
    </location>
</feature>
<dbReference type="EMBL" id="ONZI01000004">
    <property type="protein sequence ID" value="SPJ34629.1"/>
    <property type="molecule type" value="Genomic_DNA"/>
</dbReference>
<keyword evidence="4 8" id="KW-1133">Transmembrane helix</keyword>
<evidence type="ECO:0000256" key="1">
    <source>
        <dbReference type="ARBA" id="ARBA00004651"/>
    </source>
</evidence>
<dbReference type="InterPro" id="IPR017270">
    <property type="entry name" value="MotA/TolQ/ExbB-rel"/>
</dbReference>
<feature type="transmembrane region" description="Helical" evidence="8">
    <location>
        <begin position="272"/>
        <end position="297"/>
    </location>
</feature>
<dbReference type="Proteomes" id="UP000244934">
    <property type="component" value="Unassembled WGS sequence"/>
</dbReference>
<evidence type="ECO:0000256" key="9">
    <source>
        <dbReference type="SAM" id="SignalP"/>
    </source>
</evidence>
<evidence type="ECO:0000256" key="8">
    <source>
        <dbReference type="SAM" id="Phobius"/>
    </source>
</evidence>
<feature type="domain" description="MotA/TolQ/ExbB proton channel" evidence="10">
    <location>
        <begin position="315"/>
        <end position="436"/>
    </location>
</feature>
<keyword evidence="2" id="KW-1003">Cell membrane</keyword>
<keyword evidence="5 8" id="KW-0472">Membrane</keyword>
<keyword evidence="9" id="KW-0732">Signal</keyword>
<sequence>MKVVKHMNGPLAGAALALMVGISLPVSAAEPSAPSLEDIVQNYQQGSAQAQQRDLSRLNTLLDDREQLKQAVTDAEASQQKAQARRDSLDSTRKRQEKAIADINERRSSEGDDLQPMFDRLHHEIDDTRESLHNSWLTLGSDIRLPSLDDSSIASTEDLEQYAQSMSQLIARSAQGEHLQLPVAGKNGDITQRDVVRLGGMSAFSEGDLLRAPADDRPLAVAAHTPGSVSSQLEALAGGQSDIMALDPTDGEVLDALAQQPSLLERIKQGGVIGYITLALGGVGLLIALAQFAWLALVSARTRRQMHQFEDLRSDNPLGRVLKRFGQQQRYHEPEVLEARMDEMLLAEQPGLERGQAVVKVIAAIAPLMGLLGTVTGMIGTFQAITVFGSGDPKMMAGGISQALVTTVLGLVVAIPLLFANTALNSRSRRLMNLLERQASAHLADRMDEQHSGLEAETRLHGSAT</sequence>
<reference evidence="12" key="1">
    <citation type="submission" date="2018-03" db="EMBL/GenBank/DDBJ databases">
        <authorList>
            <person name="Navarro De La Torre S."/>
        </authorList>
    </citation>
    <scope>NUCLEOTIDE SEQUENCE [LARGE SCALE GENOMIC DNA]</scope>
    <source>
        <strain evidence="12">EAod3</strain>
    </source>
</reference>
<keyword evidence="3 8" id="KW-0812">Transmembrane</keyword>
<dbReference type="InterPro" id="IPR002898">
    <property type="entry name" value="MotA_ExbB_proton_chnl"/>
</dbReference>
<name>A0A2R8CP34_9GAMM</name>
<dbReference type="OrthoDB" id="4045at2"/>
<evidence type="ECO:0000313" key="12">
    <source>
        <dbReference type="Proteomes" id="UP000244934"/>
    </source>
</evidence>
<dbReference type="InterPro" id="IPR050790">
    <property type="entry name" value="ExbB/TolQ_transport"/>
</dbReference>
<dbReference type="GO" id="GO:0017038">
    <property type="term" value="P:protein import"/>
    <property type="evidence" value="ECO:0007669"/>
    <property type="project" value="TreeGrafter"/>
</dbReference>
<organism evidence="11 12">
    <name type="scientific">Kushneria phyllosphaerae</name>
    <dbReference type="NCBI Taxonomy" id="2100822"/>
    <lineage>
        <taxon>Bacteria</taxon>
        <taxon>Pseudomonadati</taxon>
        <taxon>Pseudomonadota</taxon>
        <taxon>Gammaproteobacteria</taxon>
        <taxon>Oceanospirillales</taxon>
        <taxon>Halomonadaceae</taxon>
        <taxon>Kushneria</taxon>
    </lineage>
</organism>
<evidence type="ECO:0000256" key="3">
    <source>
        <dbReference type="ARBA" id="ARBA00022692"/>
    </source>
</evidence>
<evidence type="ECO:0000256" key="2">
    <source>
        <dbReference type="ARBA" id="ARBA00022475"/>
    </source>
</evidence>
<keyword evidence="6" id="KW-0653">Protein transport</keyword>
<accession>A0A2R8CP34</accession>
<comment type="similarity">
    <text evidence="6">Belongs to the exbB/tolQ family.</text>
</comment>
<feature type="transmembrane region" description="Helical" evidence="8">
    <location>
        <begin position="400"/>
        <end position="424"/>
    </location>
</feature>
<dbReference type="PANTHER" id="PTHR30625:SF11">
    <property type="entry name" value="MOTA_TOLQ_EXBB PROTON CHANNEL DOMAIN-CONTAINING PROTEIN"/>
    <property type="match status" value="1"/>
</dbReference>
<gene>
    <name evidence="11" type="primary">exbB_1</name>
    <name evidence="11" type="ORF">KSP9073_02670</name>
</gene>
<proteinExistence type="inferred from homology"/>
<dbReference type="PANTHER" id="PTHR30625">
    <property type="entry name" value="PROTEIN TOLQ"/>
    <property type="match status" value="1"/>
</dbReference>
<evidence type="ECO:0000256" key="7">
    <source>
        <dbReference type="SAM" id="MobiDB-lite"/>
    </source>
</evidence>
<evidence type="ECO:0000256" key="4">
    <source>
        <dbReference type="ARBA" id="ARBA00022989"/>
    </source>
</evidence>
<protein>
    <submittedName>
        <fullName evidence="11">Biopolymer transport protein ExbB</fullName>
    </submittedName>
</protein>
<dbReference type="PIRSF" id="PIRSF037714">
    <property type="entry name" value="TolR"/>
    <property type="match status" value="1"/>
</dbReference>
<feature type="transmembrane region" description="Helical" evidence="8">
    <location>
        <begin position="361"/>
        <end position="388"/>
    </location>
</feature>
<keyword evidence="6" id="KW-0813">Transport</keyword>
<evidence type="ECO:0000256" key="6">
    <source>
        <dbReference type="RuleBase" id="RU004057"/>
    </source>
</evidence>